<keyword evidence="3" id="KW-1185">Reference proteome</keyword>
<dbReference type="AlphaFoldDB" id="A0A6G5QGR0"/>
<protein>
    <submittedName>
        <fullName evidence="2">Uncharacterized protein</fullName>
    </submittedName>
</protein>
<sequence>MEDKSYLFRLDPVASTAYNMYKASNKNGGSFEDFLLKYDTNKANKGDFSSILSQSENGKMINELLRSSSVSPDALSNAISELKDEKDDLMSEIFKQNQNSYELLNSRANEIVQNVLNSANLTKEQKQFLADKYKELSKNG</sequence>
<keyword evidence="1" id="KW-0175">Coiled coil</keyword>
<name>A0A6G5QGR0_9BACT</name>
<evidence type="ECO:0000256" key="1">
    <source>
        <dbReference type="SAM" id="Coils"/>
    </source>
</evidence>
<reference evidence="2 3" key="1">
    <citation type="submission" date="2016-07" db="EMBL/GenBank/DDBJ databases">
        <title>Comparative genomics of the Campylobacter concisus group.</title>
        <authorList>
            <person name="Miller W.G."/>
            <person name="Yee E."/>
            <person name="Chapman M.H."/>
            <person name="Huynh S."/>
            <person name="Bono J.L."/>
            <person name="On S.L.W."/>
            <person name="StLeger J."/>
            <person name="Foster G."/>
            <person name="Parker C.T."/>
        </authorList>
    </citation>
    <scope>NUCLEOTIDE SEQUENCE [LARGE SCALE GENOMIC DNA]</scope>
    <source>
        <strain evidence="2 3">CCUG 21559</strain>
    </source>
</reference>
<dbReference type="Proteomes" id="UP000503264">
    <property type="component" value="Chromosome"/>
</dbReference>
<evidence type="ECO:0000313" key="3">
    <source>
        <dbReference type="Proteomes" id="UP000503264"/>
    </source>
</evidence>
<dbReference type="RefSeq" id="WP_171993760.1">
    <property type="nucleotide sequence ID" value="NZ_CP012542.1"/>
</dbReference>
<accession>A0A6G5QGR0</accession>
<evidence type="ECO:0000313" key="2">
    <source>
        <dbReference type="EMBL" id="QCD44799.1"/>
    </source>
</evidence>
<organism evidence="2 3">
    <name type="scientific">Campylobacter mucosalis CCUG 21559</name>
    <dbReference type="NCBI Taxonomy" id="1032067"/>
    <lineage>
        <taxon>Bacteria</taxon>
        <taxon>Pseudomonadati</taxon>
        <taxon>Campylobacterota</taxon>
        <taxon>Epsilonproteobacteria</taxon>
        <taxon>Campylobacterales</taxon>
        <taxon>Campylobacteraceae</taxon>
        <taxon>Campylobacter</taxon>
    </lineage>
</organism>
<proteinExistence type="predicted"/>
<dbReference type="EMBL" id="CP012542">
    <property type="protein sequence ID" value="QCD44799.1"/>
    <property type="molecule type" value="Genomic_DNA"/>
</dbReference>
<feature type="coiled-coil region" evidence="1">
    <location>
        <begin position="79"/>
        <end position="139"/>
    </location>
</feature>
<gene>
    <name evidence="2" type="ORF">CMUC_1016</name>
</gene>